<reference evidence="1 2" key="1">
    <citation type="submission" date="2017-06" db="EMBL/GenBank/DDBJ databases">
        <authorList>
            <consortium name="Pathogen Informatics"/>
        </authorList>
    </citation>
    <scope>NUCLEOTIDE SEQUENCE [LARGE SCALE GENOMIC DNA]</scope>
    <source>
        <strain evidence="1 2">NCTC13161</strain>
    </source>
</reference>
<sequence>MNQTAKGLFDVQLGPEALSAVAQDTGLGRLSLDKTYHGDLSATGRGEMLAFRSGTPGSAGYVAMETVRGALHGRNGTFVLQHSSTMTRGVPTQSITVVPDSGTDALTGLTGSLVIEITDGEHAYDFRYALPDEPSSAGEQA</sequence>
<dbReference type="RefSeq" id="WP_039394997.1">
    <property type="nucleotide sequence ID" value="NZ_AP028930.1"/>
</dbReference>
<dbReference type="EMBL" id="LT906435">
    <property type="protein sequence ID" value="SNU81184.1"/>
    <property type="molecule type" value="Genomic_DNA"/>
</dbReference>
<name>A0A239S8Q2_9BURK</name>
<organism evidence="1 2">
    <name type="scientific">Pandoraea sputorum</name>
    <dbReference type="NCBI Taxonomy" id="93222"/>
    <lineage>
        <taxon>Bacteria</taxon>
        <taxon>Pseudomonadati</taxon>
        <taxon>Pseudomonadota</taxon>
        <taxon>Betaproteobacteria</taxon>
        <taxon>Burkholderiales</taxon>
        <taxon>Burkholderiaceae</taxon>
        <taxon>Pandoraea</taxon>
    </lineage>
</organism>
<protein>
    <submittedName>
        <fullName evidence="1">Protein of uncharacterized function (DUF3224)</fullName>
    </submittedName>
</protein>
<accession>A0A239S8Q2</accession>
<dbReference type="KEGG" id="pspu:NA29_05875"/>
<dbReference type="STRING" id="93222.NA29_05875"/>
<dbReference type="AlphaFoldDB" id="A0A239S8Q2"/>
<dbReference type="Proteomes" id="UP000215126">
    <property type="component" value="Chromosome 1"/>
</dbReference>
<keyword evidence="2" id="KW-1185">Reference proteome</keyword>
<evidence type="ECO:0000313" key="2">
    <source>
        <dbReference type="Proteomes" id="UP000215126"/>
    </source>
</evidence>
<dbReference type="Gene3D" id="2.40.350.10">
    <property type="entry name" value="SO1590-like"/>
    <property type="match status" value="1"/>
</dbReference>
<dbReference type="GeneID" id="88093014"/>
<proteinExistence type="predicted"/>
<dbReference type="InterPro" id="IPR021607">
    <property type="entry name" value="DUF3224"/>
</dbReference>
<dbReference type="Pfam" id="PF11528">
    <property type="entry name" value="DUF3224"/>
    <property type="match status" value="1"/>
</dbReference>
<dbReference type="SUPFAM" id="SSF159238">
    <property type="entry name" value="SO1590-like"/>
    <property type="match status" value="1"/>
</dbReference>
<gene>
    <name evidence="1" type="ORF">SAMEA4530655_00312</name>
</gene>
<dbReference type="OrthoDB" id="69764at2"/>
<evidence type="ECO:0000313" key="1">
    <source>
        <dbReference type="EMBL" id="SNU81184.1"/>
    </source>
</evidence>
<dbReference type="InterPro" id="IPR023159">
    <property type="entry name" value="SO1590-like_sf"/>
</dbReference>